<evidence type="ECO:0000313" key="1">
    <source>
        <dbReference type="EMBL" id="KAI0026690.1"/>
    </source>
</evidence>
<dbReference type="EMBL" id="MU274279">
    <property type="protein sequence ID" value="KAI0026690.1"/>
    <property type="molecule type" value="Genomic_DNA"/>
</dbReference>
<reference evidence="1" key="1">
    <citation type="submission" date="2021-02" db="EMBL/GenBank/DDBJ databases">
        <authorList>
            <consortium name="DOE Joint Genome Institute"/>
            <person name="Ahrendt S."/>
            <person name="Looney B.P."/>
            <person name="Miyauchi S."/>
            <person name="Morin E."/>
            <person name="Drula E."/>
            <person name="Courty P.E."/>
            <person name="Chicoki N."/>
            <person name="Fauchery L."/>
            <person name="Kohler A."/>
            <person name="Kuo A."/>
            <person name="Labutti K."/>
            <person name="Pangilinan J."/>
            <person name="Lipzen A."/>
            <person name="Riley R."/>
            <person name="Andreopoulos W."/>
            <person name="He G."/>
            <person name="Johnson J."/>
            <person name="Barry K.W."/>
            <person name="Grigoriev I.V."/>
            <person name="Nagy L."/>
            <person name="Hibbett D."/>
            <person name="Henrissat B."/>
            <person name="Matheny P.B."/>
            <person name="Labbe J."/>
            <person name="Martin F."/>
        </authorList>
    </citation>
    <scope>NUCLEOTIDE SEQUENCE</scope>
    <source>
        <strain evidence="1">EC-137</strain>
    </source>
</reference>
<accession>A0ACB8Q4P2</accession>
<name>A0ACB8Q4P2_9AGAM</name>
<sequence>PAIFNALYLRTQIDIHVYVLAHDGAFLPTSLSVTPLVPFAGPPPLANVSTYPAGASAPSSINGPFFAAE</sequence>
<feature type="non-terminal residue" evidence="1">
    <location>
        <position position="1"/>
    </location>
</feature>
<proteinExistence type="predicted"/>
<evidence type="ECO:0000313" key="2">
    <source>
        <dbReference type="Proteomes" id="UP000814128"/>
    </source>
</evidence>
<gene>
    <name evidence="1" type="ORF">K488DRAFT_65258</name>
</gene>
<reference evidence="1" key="2">
    <citation type="journal article" date="2022" name="New Phytol.">
        <title>Evolutionary transition to the ectomycorrhizal habit in the genomes of a hyperdiverse lineage of mushroom-forming fungi.</title>
        <authorList>
            <person name="Looney B."/>
            <person name="Miyauchi S."/>
            <person name="Morin E."/>
            <person name="Drula E."/>
            <person name="Courty P.E."/>
            <person name="Kohler A."/>
            <person name="Kuo A."/>
            <person name="LaButti K."/>
            <person name="Pangilinan J."/>
            <person name="Lipzen A."/>
            <person name="Riley R."/>
            <person name="Andreopoulos W."/>
            <person name="He G."/>
            <person name="Johnson J."/>
            <person name="Nolan M."/>
            <person name="Tritt A."/>
            <person name="Barry K.W."/>
            <person name="Grigoriev I.V."/>
            <person name="Nagy L.G."/>
            <person name="Hibbett D."/>
            <person name="Henrissat B."/>
            <person name="Matheny P.B."/>
            <person name="Labbe J."/>
            <person name="Martin F.M."/>
        </authorList>
    </citation>
    <scope>NUCLEOTIDE SEQUENCE</scope>
    <source>
        <strain evidence="1">EC-137</strain>
    </source>
</reference>
<protein>
    <submittedName>
        <fullName evidence="1">Uncharacterized protein</fullName>
    </submittedName>
</protein>
<keyword evidence="2" id="KW-1185">Reference proteome</keyword>
<organism evidence="1 2">
    <name type="scientific">Vararia minispora EC-137</name>
    <dbReference type="NCBI Taxonomy" id="1314806"/>
    <lineage>
        <taxon>Eukaryota</taxon>
        <taxon>Fungi</taxon>
        <taxon>Dikarya</taxon>
        <taxon>Basidiomycota</taxon>
        <taxon>Agaricomycotina</taxon>
        <taxon>Agaricomycetes</taxon>
        <taxon>Russulales</taxon>
        <taxon>Lachnocladiaceae</taxon>
        <taxon>Vararia</taxon>
    </lineage>
</organism>
<dbReference type="Proteomes" id="UP000814128">
    <property type="component" value="Unassembled WGS sequence"/>
</dbReference>
<comment type="caution">
    <text evidence="1">The sequence shown here is derived from an EMBL/GenBank/DDBJ whole genome shotgun (WGS) entry which is preliminary data.</text>
</comment>